<evidence type="ECO:0000313" key="1">
    <source>
        <dbReference type="EMBL" id="KSU89239.1"/>
    </source>
</evidence>
<comment type="caution">
    <text evidence="1">The sequence shown here is derived from an EMBL/GenBank/DDBJ whole genome shotgun (WGS) entry which is preliminary data.</text>
</comment>
<dbReference type="RefSeq" id="WP_062686432.1">
    <property type="nucleotide sequence ID" value="NZ_KQ758630.1"/>
</dbReference>
<sequence>MTRVWEKGGGKVSFLQLHRRQGLFEIKSKVILNSVGKKGEGWIIRQKSMVKTKGKSGQMPGHPSVIVANEINKHKNRASDMMLEHLFFSFYANTIAIVIL</sequence>
<organism evidence="1 2">
    <name type="scientific">Priestia veravalensis</name>
    <dbReference type="NCBI Taxonomy" id="1414648"/>
    <lineage>
        <taxon>Bacteria</taxon>
        <taxon>Bacillati</taxon>
        <taxon>Bacillota</taxon>
        <taxon>Bacilli</taxon>
        <taxon>Bacillales</taxon>
        <taxon>Bacillaceae</taxon>
        <taxon>Priestia</taxon>
    </lineage>
</organism>
<gene>
    <name evidence="1" type="ORF">AS180_03675</name>
</gene>
<dbReference type="AlphaFoldDB" id="A0A0V8JQB5"/>
<dbReference type="EMBL" id="LNQP01000008">
    <property type="protein sequence ID" value="KSU89239.1"/>
    <property type="molecule type" value="Genomic_DNA"/>
</dbReference>
<reference evidence="1 2" key="1">
    <citation type="submission" date="2015-11" db="EMBL/GenBank/DDBJ databases">
        <title>Bacillus caseinolyticus sp nov.</title>
        <authorList>
            <person name="Dastager S.G."/>
            <person name="Mawlankar R."/>
        </authorList>
    </citation>
    <scope>NUCLEOTIDE SEQUENCE [LARGE SCALE GENOMIC DNA]</scope>
    <source>
        <strain evidence="1 2">SGD-V-76</strain>
    </source>
</reference>
<evidence type="ECO:0000313" key="2">
    <source>
        <dbReference type="Proteomes" id="UP000053681"/>
    </source>
</evidence>
<dbReference type="Proteomes" id="UP000053681">
    <property type="component" value="Unassembled WGS sequence"/>
</dbReference>
<name>A0A0V8JQB5_9BACI</name>
<protein>
    <submittedName>
        <fullName evidence="1">Uncharacterized protein</fullName>
    </submittedName>
</protein>
<proteinExistence type="predicted"/>
<keyword evidence="2" id="KW-1185">Reference proteome</keyword>
<accession>A0A0V8JQB5</accession>